<gene>
    <name evidence="1" type="ORF">BGC07_15040</name>
</gene>
<organism evidence="1 2">
    <name type="scientific">Piscirickettsia litoralis</name>
    <dbReference type="NCBI Taxonomy" id="1891921"/>
    <lineage>
        <taxon>Bacteria</taxon>
        <taxon>Pseudomonadati</taxon>
        <taxon>Pseudomonadota</taxon>
        <taxon>Gammaproteobacteria</taxon>
        <taxon>Thiotrichales</taxon>
        <taxon>Piscirickettsiaceae</taxon>
        <taxon>Piscirickettsia</taxon>
    </lineage>
</organism>
<reference evidence="1 2" key="1">
    <citation type="submission" date="2016-08" db="EMBL/GenBank/DDBJ databases">
        <title>Draft genome sequence of Candidatus Piscirickettsia litoralis, from seawater.</title>
        <authorList>
            <person name="Wan X."/>
            <person name="Lee A.J."/>
            <person name="Hou S."/>
            <person name="Donachie S.P."/>
        </authorList>
    </citation>
    <scope>NUCLEOTIDE SEQUENCE [LARGE SCALE GENOMIC DNA]</scope>
    <source>
        <strain evidence="1 2">Y2</strain>
    </source>
</reference>
<sequence length="65" mass="7629">MKEKYIKQVKVCSPSRINTIISRSLSGASLIDHDKYQGIFNERSGYKALLIKKDYEFEYIKKIKN</sequence>
<dbReference type="Proteomes" id="UP000094329">
    <property type="component" value="Unassembled WGS sequence"/>
</dbReference>
<protein>
    <submittedName>
        <fullName evidence="1">Uncharacterized protein</fullName>
    </submittedName>
</protein>
<proteinExistence type="predicted"/>
<name>A0ABX3A8I7_9GAMM</name>
<accession>A0ABX3A8I7</accession>
<evidence type="ECO:0000313" key="1">
    <source>
        <dbReference type="EMBL" id="ODN43958.1"/>
    </source>
</evidence>
<dbReference type="EMBL" id="MDTU01000001">
    <property type="protein sequence ID" value="ODN43958.1"/>
    <property type="molecule type" value="Genomic_DNA"/>
</dbReference>
<comment type="caution">
    <text evidence="1">The sequence shown here is derived from an EMBL/GenBank/DDBJ whole genome shotgun (WGS) entry which is preliminary data.</text>
</comment>
<keyword evidence="2" id="KW-1185">Reference proteome</keyword>
<evidence type="ECO:0000313" key="2">
    <source>
        <dbReference type="Proteomes" id="UP000094329"/>
    </source>
</evidence>